<evidence type="ECO:0000313" key="1">
    <source>
        <dbReference type="EMBL" id="TNN84389.1"/>
    </source>
</evidence>
<comment type="caution">
    <text evidence="1">The sequence shown here is derived from an EMBL/GenBank/DDBJ whole genome shotgun (WGS) entry which is preliminary data.</text>
</comment>
<proteinExistence type="predicted"/>
<dbReference type="Proteomes" id="UP000314294">
    <property type="component" value="Unassembled WGS sequence"/>
</dbReference>
<organism evidence="1 2">
    <name type="scientific">Liparis tanakae</name>
    <name type="common">Tanaka's snailfish</name>
    <dbReference type="NCBI Taxonomy" id="230148"/>
    <lineage>
        <taxon>Eukaryota</taxon>
        <taxon>Metazoa</taxon>
        <taxon>Chordata</taxon>
        <taxon>Craniata</taxon>
        <taxon>Vertebrata</taxon>
        <taxon>Euteleostomi</taxon>
        <taxon>Actinopterygii</taxon>
        <taxon>Neopterygii</taxon>
        <taxon>Teleostei</taxon>
        <taxon>Neoteleostei</taxon>
        <taxon>Acanthomorphata</taxon>
        <taxon>Eupercaria</taxon>
        <taxon>Perciformes</taxon>
        <taxon>Cottioidei</taxon>
        <taxon>Cottales</taxon>
        <taxon>Liparidae</taxon>
        <taxon>Liparis</taxon>
    </lineage>
</organism>
<protein>
    <submittedName>
        <fullName evidence="1">Uncharacterized protein</fullName>
    </submittedName>
</protein>
<dbReference type="EMBL" id="SRLO01000027">
    <property type="protein sequence ID" value="TNN84389.1"/>
    <property type="molecule type" value="Genomic_DNA"/>
</dbReference>
<evidence type="ECO:0000313" key="2">
    <source>
        <dbReference type="Proteomes" id="UP000314294"/>
    </source>
</evidence>
<gene>
    <name evidence="1" type="ORF">EYF80_005382</name>
</gene>
<name>A0A4Z2J2E8_9TELE</name>
<keyword evidence="2" id="KW-1185">Reference proteome</keyword>
<sequence length="150" mass="16591">MAFMACSTQYWGSRGAFEHACVYNVRAHKGSLHSFNLLSQQLVCQRLVEAHCRKLTGTFIRTVQHALPGHHSGVVHQHRDVPAQVLSHKLCTAIHVSPVGHIHRVSVRLTAQRTHQRGCLLVGTAVYVPQHHLGPVLGEFLSKETTQAAT</sequence>
<dbReference type="AlphaFoldDB" id="A0A4Z2J2E8"/>
<reference evidence="1 2" key="1">
    <citation type="submission" date="2019-03" db="EMBL/GenBank/DDBJ databases">
        <title>First draft genome of Liparis tanakae, snailfish: a comprehensive survey of snailfish specific genes.</title>
        <authorList>
            <person name="Kim W."/>
            <person name="Song I."/>
            <person name="Jeong J.-H."/>
            <person name="Kim D."/>
            <person name="Kim S."/>
            <person name="Ryu S."/>
            <person name="Song J.Y."/>
            <person name="Lee S.K."/>
        </authorList>
    </citation>
    <scope>NUCLEOTIDE SEQUENCE [LARGE SCALE GENOMIC DNA]</scope>
    <source>
        <tissue evidence="1">Muscle</tissue>
    </source>
</reference>
<accession>A0A4Z2J2E8</accession>